<evidence type="ECO:0000256" key="1">
    <source>
        <dbReference type="ARBA" id="ARBA00004141"/>
    </source>
</evidence>
<dbReference type="InterPro" id="IPR023271">
    <property type="entry name" value="Aquaporin-like"/>
</dbReference>
<dbReference type="GO" id="GO:0015513">
    <property type="term" value="F:high-affinity secondary active nitrite transmembrane transporter activity"/>
    <property type="evidence" value="ECO:0007669"/>
    <property type="project" value="TreeGrafter"/>
</dbReference>
<feature type="transmembrane region" description="Helical" evidence="6">
    <location>
        <begin position="106"/>
        <end position="127"/>
    </location>
</feature>
<dbReference type="InterPro" id="IPR000292">
    <property type="entry name" value="For/NO2_transpt"/>
</dbReference>
<dbReference type="AlphaFoldDB" id="A0A644U042"/>
<dbReference type="PANTHER" id="PTHR30520:SF6">
    <property type="entry name" value="FORMATE_NITRATE FAMILY TRANSPORTER (EUROFUNG)"/>
    <property type="match status" value="1"/>
</dbReference>
<accession>A0A644U042</accession>
<feature type="transmembrane region" description="Helical" evidence="6">
    <location>
        <begin position="29"/>
        <end position="49"/>
    </location>
</feature>
<dbReference type="PROSITE" id="PS01006">
    <property type="entry name" value="FORMATE_NITRITE_TP_2"/>
    <property type="match status" value="1"/>
</dbReference>
<evidence type="ECO:0000256" key="2">
    <source>
        <dbReference type="ARBA" id="ARBA00022692"/>
    </source>
</evidence>
<name>A0A644U042_9ZZZZ</name>
<dbReference type="EMBL" id="VSSQ01000067">
    <property type="protein sequence ID" value="MPL72598.1"/>
    <property type="molecule type" value="Genomic_DNA"/>
</dbReference>
<feature type="transmembrane region" description="Helical" evidence="6">
    <location>
        <begin position="194"/>
        <end position="213"/>
    </location>
</feature>
<comment type="similarity">
    <text evidence="5">Belongs to the FNT transporter (TC 1.A.16) family.</text>
</comment>
<dbReference type="InterPro" id="IPR024002">
    <property type="entry name" value="For/NO2_transpt_CS"/>
</dbReference>
<dbReference type="PANTHER" id="PTHR30520">
    <property type="entry name" value="FORMATE TRANSPORTER-RELATED"/>
    <property type="match status" value="1"/>
</dbReference>
<dbReference type="GO" id="GO:0005886">
    <property type="term" value="C:plasma membrane"/>
    <property type="evidence" value="ECO:0007669"/>
    <property type="project" value="TreeGrafter"/>
</dbReference>
<keyword evidence="4 6" id="KW-0472">Membrane</keyword>
<reference evidence="7" key="1">
    <citation type="submission" date="2019-08" db="EMBL/GenBank/DDBJ databases">
        <authorList>
            <person name="Kucharzyk K."/>
            <person name="Murdoch R.W."/>
            <person name="Higgins S."/>
            <person name="Loffler F."/>
        </authorList>
    </citation>
    <scope>NUCLEOTIDE SEQUENCE</scope>
</reference>
<proteinExistence type="inferred from homology"/>
<evidence type="ECO:0000256" key="6">
    <source>
        <dbReference type="SAM" id="Phobius"/>
    </source>
</evidence>
<keyword evidence="3 6" id="KW-1133">Transmembrane helix</keyword>
<dbReference type="Gene3D" id="1.20.1080.10">
    <property type="entry name" value="Glycerol uptake facilitator protein"/>
    <property type="match status" value="1"/>
</dbReference>
<dbReference type="GO" id="GO:0015707">
    <property type="term" value="P:nitrite transport"/>
    <property type="evidence" value="ECO:0007669"/>
    <property type="project" value="TreeGrafter"/>
</dbReference>
<gene>
    <name evidence="7" type="primary">nirC_4</name>
    <name evidence="7" type="ORF">SDC9_18383</name>
</gene>
<evidence type="ECO:0000256" key="3">
    <source>
        <dbReference type="ARBA" id="ARBA00022989"/>
    </source>
</evidence>
<dbReference type="Pfam" id="PF01226">
    <property type="entry name" value="Form_Nir_trans"/>
    <property type="match status" value="1"/>
</dbReference>
<keyword evidence="2 6" id="KW-0812">Transmembrane</keyword>
<comment type="subcellular location">
    <subcellularLocation>
        <location evidence="1">Membrane</location>
        <topology evidence="1">Multi-pass membrane protein</topology>
    </subcellularLocation>
</comment>
<feature type="transmembrane region" description="Helical" evidence="6">
    <location>
        <begin position="164"/>
        <end position="188"/>
    </location>
</feature>
<comment type="caution">
    <text evidence="7">The sequence shown here is derived from an EMBL/GenBank/DDBJ whole genome shotgun (WGS) entry which is preliminary data.</text>
</comment>
<sequence length="289" mass="30713">MVTFSPAQVCVKIGTAGVTKTSLPAFNMLVRAFLAGAYVAMGATLATVSSTGVADIFGPGLAQFIVGAVFPVGLMLVVFTGAELFTGDAMFAPMSILQGHIGFKKLIYLWVFVYAGNLIGSVFMAFLVSYGPYSSWDALGAVTATSFGLRAIQIGTAKVAYTGTMGILSCFFKGILCNWLVCLALFLGFAADDVISKIAALWFPIMAFAASGFEHCIANMFFIPAAIITNGFTGNTVANLNWTGMWTNNIIWATLGNIVGAVVFMAIVYYYCYKSEICTLCAENKRGKA</sequence>
<evidence type="ECO:0000256" key="5">
    <source>
        <dbReference type="ARBA" id="ARBA00049660"/>
    </source>
</evidence>
<organism evidence="7">
    <name type="scientific">bioreactor metagenome</name>
    <dbReference type="NCBI Taxonomy" id="1076179"/>
    <lineage>
        <taxon>unclassified sequences</taxon>
        <taxon>metagenomes</taxon>
        <taxon>ecological metagenomes</taxon>
    </lineage>
</organism>
<feature type="transmembrane region" description="Helical" evidence="6">
    <location>
        <begin position="250"/>
        <end position="272"/>
    </location>
</feature>
<evidence type="ECO:0000256" key="4">
    <source>
        <dbReference type="ARBA" id="ARBA00023136"/>
    </source>
</evidence>
<feature type="transmembrane region" description="Helical" evidence="6">
    <location>
        <begin position="61"/>
        <end position="85"/>
    </location>
</feature>
<evidence type="ECO:0000313" key="7">
    <source>
        <dbReference type="EMBL" id="MPL72598.1"/>
    </source>
</evidence>
<protein>
    <submittedName>
        <fullName evidence="7">Nitrite transporter NirC</fullName>
    </submittedName>
</protein>